<evidence type="ECO:0000313" key="2">
    <source>
        <dbReference type="Proteomes" id="UP000199615"/>
    </source>
</evidence>
<dbReference type="Proteomes" id="UP000199615">
    <property type="component" value="Unassembled WGS sequence"/>
</dbReference>
<reference evidence="2" key="1">
    <citation type="submission" date="2016-10" db="EMBL/GenBank/DDBJ databases">
        <authorList>
            <person name="Varghese N."/>
            <person name="Submissions S."/>
        </authorList>
    </citation>
    <scope>NUCLEOTIDE SEQUENCE [LARGE SCALE GENOMIC DNA]</scope>
    <source>
        <strain evidence="2">DSM 123</strain>
    </source>
</reference>
<keyword evidence="2" id="KW-1185">Reference proteome</keyword>
<gene>
    <name evidence="1" type="ORF">SAMN05444123_11534</name>
</gene>
<proteinExistence type="predicted"/>
<organism evidence="1 2">
    <name type="scientific">Rhodopseudomonas pseudopalustris</name>
    <dbReference type="NCBI Taxonomy" id="1513892"/>
    <lineage>
        <taxon>Bacteria</taxon>
        <taxon>Pseudomonadati</taxon>
        <taxon>Pseudomonadota</taxon>
        <taxon>Alphaproteobacteria</taxon>
        <taxon>Hyphomicrobiales</taxon>
        <taxon>Nitrobacteraceae</taxon>
        <taxon>Rhodopseudomonas</taxon>
    </lineage>
</organism>
<evidence type="ECO:0000313" key="1">
    <source>
        <dbReference type="EMBL" id="SEP33354.1"/>
    </source>
</evidence>
<protein>
    <submittedName>
        <fullName evidence="1">Uncharacterized protein</fullName>
    </submittedName>
</protein>
<dbReference type="EMBL" id="FODT01000015">
    <property type="protein sequence ID" value="SEP33354.1"/>
    <property type="molecule type" value="Genomic_DNA"/>
</dbReference>
<dbReference type="AlphaFoldDB" id="A0A1H8X0D1"/>
<sequence length="65" mass="7385">MPWKIIAAAFGWKAAHDDDEDVLVVWHPKLRRHFTGADAWKRAALLSIRAPAGPNFPHTRKEASR</sequence>
<name>A0A1H8X0D1_9BRAD</name>
<accession>A0A1H8X0D1</accession>
<dbReference type="RefSeq" id="WP_062313548.1">
    <property type="nucleotide sequence ID" value="NZ_FODT01000015.1"/>
</dbReference>
<dbReference type="OrthoDB" id="8244264at2"/>